<evidence type="ECO:0000313" key="2">
    <source>
        <dbReference type="Proteomes" id="UP000176917"/>
    </source>
</evidence>
<dbReference type="PANTHER" id="PTHR11669">
    <property type="entry name" value="REPLICATION FACTOR C / DNA POLYMERASE III GAMMA-TAU SUBUNIT"/>
    <property type="match status" value="1"/>
</dbReference>
<dbReference type="Gene3D" id="3.40.50.300">
    <property type="entry name" value="P-loop containing nucleotide triphosphate hydrolases"/>
    <property type="match status" value="1"/>
</dbReference>
<sequence length="226" mass="25720">MDTPLEFLKATVKAEKLSHAYLFSGNDTEAQIAAALFVADLLKTNEADIVSQELTAIEQVRDLRDRLSLGAWASPFKVAILKNVHKASEEAQSALLKLLEEPKGDTLFFLLTAYPFLLLPTLRSRAQELRFWKFPLEEGKPFKVPASLKERFDYAKELAESEEVLLTLQDWLLRLRHLFVSKIVKEDMQKAVLFSRTLRLVEETIVLLQTTNVNPRLAAERVLLAL</sequence>
<evidence type="ECO:0000313" key="1">
    <source>
        <dbReference type="EMBL" id="OHA73438.1"/>
    </source>
</evidence>
<dbReference type="SUPFAM" id="SSF52540">
    <property type="entry name" value="P-loop containing nucleoside triphosphate hydrolases"/>
    <property type="match status" value="1"/>
</dbReference>
<organism evidence="1 2">
    <name type="scientific">Candidatus Wildermuthbacteria bacterium RIFCSPLOWO2_01_FULL_48_16</name>
    <dbReference type="NCBI Taxonomy" id="1802461"/>
    <lineage>
        <taxon>Bacteria</taxon>
        <taxon>Candidatus Wildermuthiibacteriota</taxon>
    </lineage>
</organism>
<dbReference type="InterPro" id="IPR027417">
    <property type="entry name" value="P-loop_NTPase"/>
</dbReference>
<protein>
    <recommendedName>
        <fullName evidence="3">DNA polymerase III subunit delta</fullName>
    </recommendedName>
</protein>
<reference evidence="1 2" key="1">
    <citation type="journal article" date="2016" name="Nat. Commun.">
        <title>Thousands of microbial genomes shed light on interconnected biogeochemical processes in an aquifer system.</title>
        <authorList>
            <person name="Anantharaman K."/>
            <person name="Brown C.T."/>
            <person name="Hug L.A."/>
            <person name="Sharon I."/>
            <person name="Castelle C.J."/>
            <person name="Probst A.J."/>
            <person name="Thomas B.C."/>
            <person name="Singh A."/>
            <person name="Wilkins M.J."/>
            <person name="Karaoz U."/>
            <person name="Brodie E.L."/>
            <person name="Williams K.H."/>
            <person name="Hubbard S.S."/>
            <person name="Banfield J.F."/>
        </authorList>
    </citation>
    <scope>NUCLEOTIDE SEQUENCE [LARGE SCALE GENOMIC DNA]</scope>
</reference>
<gene>
    <name evidence="1" type="ORF">A3B24_02415</name>
</gene>
<accession>A0A1G2RLS3</accession>
<dbReference type="STRING" id="1802461.A3B24_02415"/>
<dbReference type="Proteomes" id="UP000176917">
    <property type="component" value="Unassembled WGS sequence"/>
</dbReference>
<comment type="caution">
    <text evidence="1">The sequence shown here is derived from an EMBL/GenBank/DDBJ whole genome shotgun (WGS) entry which is preliminary data.</text>
</comment>
<dbReference type="InterPro" id="IPR050238">
    <property type="entry name" value="DNA_Rep/Repair_Clamp_Loader"/>
</dbReference>
<dbReference type="Pfam" id="PF13177">
    <property type="entry name" value="DNA_pol3_delta2"/>
    <property type="match status" value="1"/>
</dbReference>
<dbReference type="GO" id="GO:0006261">
    <property type="term" value="P:DNA-templated DNA replication"/>
    <property type="evidence" value="ECO:0007669"/>
    <property type="project" value="TreeGrafter"/>
</dbReference>
<name>A0A1G2RLS3_9BACT</name>
<proteinExistence type="predicted"/>
<dbReference type="EMBL" id="MHUG01000012">
    <property type="protein sequence ID" value="OHA73438.1"/>
    <property type="molecule type" value="Genomic_DNA"/>
</dbReference>
<dbReference type="PANTHER" id="PTHR11669:SF8">
    <property type="entry name" value="DNA POLYMERASE III SUBUNIT DELTA"/>
    <property type="match status" value="1"/>
</dbReference>
<evidence type="ECO:0008006" key="3">
    <source>
        <dbReference type="Google" id="ProtNLM"/>
    </source>
</evidence>
<dbReference type="AlphaFoldDB" id="A0A1G2RLS3"/>